<dbReference type="STRING" id="1121476.SAMN02745751_01912"/>
<sequence length="125" mass="13980">MREEQLKILKMIEEGTITAEEGSKLLSSIEESSEKLDTKKGTEAKWLRIKVLSNKKGEKSKVNVNVPIALVETGLKIGKNFDKDLEESMKDIDIQEILELIKSGAEGKIVEVETDEGDTVEVYVE</sequence>
<evidence type="ECO:0000259" key="1">
    <source>
        <dbReference type="Pfam" id="PF22746"/>
    </source>
</evidence>
<evidence type="ECO:0000313" key="2">
    <source>
        <dbReference type="EMBL" id="SHJ17054.1"/>
    </source>
</evidence>
<keyword evidence="3" id="KW-1185">Reference proteome</keyword>
<accession>A0A1M6H4D0</accession>
<dbReference type="RefSeq" id="WP_073049356.1">
    <property type="nucleotide sequence ID" value="NZ_FQZL01000012.1"/>
</dbReference>
<feature type="domain" description="YvlB/LiaX N-terminal" evidence="1">
    <location>
        <begin position="3"/>
        <end position="33"/>
    </location>
</feature>
<dbReference type="AlphaFoldDB" id="A0A1M6H4D0"/>
<name>A0A1M6H4D0_9FIRM</name>
<proteinExistence type="predicted"/>
<evidence type="ECO:0000313" key="3">
    <source>
        <dbReference type="Proteomes" id="UP000184052"/>
    </source>
</evidence>
<dbReference type="Proteomes" id="UP000184052">
    <property type="component" value="Unassembled WGS sequence"/>
</dbReference>
<protein>
    <submittedName>
        <fullName evidence="2">Intein N-terminal splicing region</fullName>
    </submittedName>
</protein>
<dbReference type="InterPro" id="IPR053959">
    <property type="entry name" value="YvlB/LiaX_N"/>
</dbReference>
<dbReference type="EMBL" id="FQZL01000012">
    <property type="protein sequence ID" value="SHJ17054.1"/>
    <property type="molecule type" value="Genomic_DNA"/>
</dbReference>
<gene>
    <name evidence="2" type="ORF">SAMN02745751_01912</name>
</gene>
<reference evidence="2 3" key="1">
    <citation type="submission" date="2016-11" db="EMBL/GenBank/DDBJ databases">
        <authorList>
            <person name="Jaros S."/>
            <person name="Januszkiewicz K."/>
            <person name="Wedrychowicz H."/>
        </authorList>
    </citation>
    <scope>NUCLEOTIDE SEQUENCE [LARGE SCALE GENOMIC DNA]</scope>
    <source>
        <strain evidence="2 3">DSM 17477</strain>
    </source>
</reference>
<organism evidence="2 3">
    <name type="scientific">Dethiosulfatibacter aminovorans DSM 17477</name>
    <dbReference type="NCBI Taxonomy" id="1121476"/>
    <lineage>
        <taxon>Bacteria</taxon>
        <taxon>Bacillati</taxon>
        <taxon>Bacillota</taxon>
        <taxon>Tissierellia</taxon>
        <taxon>Dethiosulfatibacter</taxon>
    </lineage>
</organism>
<dbReference type="OrthoDB" id="9808584at2"/>
<dbReference type="Pfam" id="PF22746">
    <property type="entry name" value="SHOCT-like_DUF2089-C"/>
    <property type="match status" value="1"/>
</dbReference>